<feature type="compositionally biased region" description="Polar residues" evidence="1">
    <location>
        <begin position="49"/>
        <end position="66"/>
    </location>
</feature>
<dbReference type="EMBL" id="MTQA01000241">
    <property type="protein sequence ID" value="PNP73821.1"/>
    <property type="molecule type" value="Genomic_DNA"/>
</dbReference>
<evidence type="ECO:0000313" key="2">
    <source>
        <dbReference type="EMBL" id="PNP73821.1"/>
    </source>
</evidence>
<protein>
    <submittedName>
        <fullName evidence="2">Uncharacterized protein</fullName>
    </submittedName>
</protein>
<organism evidence="2 3">
    <name type="scientific">Gibberella nygamai</name>
    <name type="common">Bean root rot disease fungus</name>
    <name type="synonym">Fusarium nygamai</name>
    <dbReference type="NCBI Taxonomy" id="42673"/>
    <lineage>
        <taxon>Eukaryota</taxon>
        <taxon>Fungi</taxon>
        <taxon>Dikarya</taxon>
        <taxon>Ascomycota</taxon>
        <taxon>Pezizomycotina</taxon>
        <taxon>Sordariomycetes</taxon>
        <taxon>Hypocreomycetidae</taxon>
        <taxon>Hypocreales</taxon>
        <taxon>Nectriaceae</taxon>
        <taxon>Fusarium</taxon>
        <taxon>Fusarium fujikuroi species complex</taxon>
    </lineage>
</organism>
<reference evidence="2 3" key="1">
    <citation type="submission" date="2017-06" db="EMBL/GenBank/DDBJ databases">
        <title>Genome of Fusarium nygamai isolate CS10214.</title>
        <authorList>
            <person name="Gardiner D.M."/>
            <person name="Obanor F."/>
            <person name="Kazan K."/>
        </authorList>
    </citation>
    <scope>NUCLEOTIDE SEQUENCE [LARGE SCALE GENOMIC DNA]</scope>
    <source>
        <strain evidence="2 3">CS10214</strain>
    </source>
</reference>
<dbReference type="Proteomes" id="UP000236664">
    <property type="component" value="Unassembled WGS sequence"/>
</dbReference>
<name>A0A2K0VUY3_GIBNY</name>
<evidence type="ECO:0000256" key="1">
    <source>
        <dbReference type="SAM" id="MobiDB-lite"/>
    </source>
</evidence>
<evidence type="ECO:0000313" key="3">
    <source>
        <dbReference type="Proteomes" id="UP000236664"/>
    </source>
</evidence>
<gene>
    <name evidence="2" type="ORF">FNYG_12780</name>
</gene>
<proteinExistence type="predicted"/>
<dbReference type="AlphaFoldDB" id="A0A2K0VUY3"/>
<feature type="compositionally biased region" description="Polar residues" evidence="1">
    <location>
        <begin position="77"/>
        <end position="96"/>
    </location>
</feature>
<sequence length="174" mass="19386">MYEATPHRSYEIHNARPLSGNWESPIERGHPRREEERVQPYHGEVVDLTSPTMNAVPSTQAPQSTAEDPAVLGDPSRQPSHGDSNSTSFQRWSTPRPQADEQYKARPSSHGEGSMTDTGSSPDTLTPPSSRSETARPDDAAAEPPRKRRRTTEELREIAQTAVDLSRKRPLPRL</sequence>
<feature type="compositionally biased region" description="Basic and acidic residues" evidence="1">
    <location>
        <begin position="1"/>
        <end position="14"/>
    </location>
</feature>
<accession>A0A2K0VUY3</accession>
<keyword evidence="3" id="KW-1185">Reference proteome</keyword>
<feature type="compositionally biased region" description="Basic and acidic residues" evidence="1">
    <location>
        <begin position="25"/>
        <end position="39"/>
    </location>
</feature>
<comment type="caution">
    <text evidence="2">The sequence shown here is derived from an EMBL/GenBank/DDBJ whole genome shotgun (WGS) entry which is preliminary data.</text>
</comment>
<feature type="compositionally biased region" description="Polar residues" evidence="1">
    <location>
        <begin position="115"/>
        <end position="132"/>
    </location>
</feature>
<feature type="region of interest" description="Disordered" evidence="1">
    <location>
        <begin position="1"/>
        <end position="174"/>
    </location>
</feature>